<evidence type="ECO:0000256" key="3">
    <source>
        <dbReference type="ARBA" id="ARBA00007879"/>
    </source>
</evidence>
<dbReference type="SUPFAM" id="SSF51197">
    <property type="entry name" value="Clavaminate synthase-like"/>
    <property type="match status" value="1"/>
</dbReference>
<comment type="subcellular location">
    <subcellularLocation>
        <location evidence="2">Nucleus</location>
    </subcellularLocation>
</comment>
<evidence type="ECO:0000256" key="4">
    <source>
        <dbReference type="ARBA" id="ARBA00022723"/>
    </source>
</evidence>
<dbReference type="GO" id="GO:0016780">
    <property type="term" value="F:phosphotransferase activity, for other substituted phosphate groups"/>
    <property type="evidence" value="ECO:0007669"/>
    <property type="project" value="InterPro"/>
</dbReference>
<keyword evidence="5" id="KW-0223">Dioxygenase</keyword>
<organism evidence="13 14">
    <name type="scientific">Adineta ricciae</name>
    <name type="common">Rotifer</name>
    <dbReference type="NCBI Taxonomy" id="249248"/>
    <lineage>
        <taxon>Eukaryota</taxon>
        <taxon>Metazoa</taxon>
        <taxon>Spiralia</taxon>
        <taxon>Gnathifera</taxon>
        <taxon>Rotifera</taxon>
        <taxon>Eurotatoria</taxon>
        <taxon>Bdelloidea</taxon>
        <taxon>Adinetida</taxon>
        <taxon>Adinetidae</taxon>
        <taxon>Adineta</taxon>
    </lineage>
</organism>
<reference evidence="13" key="1">
    <citation type="submission" date="2021-02" db="EMBL/GenBank/DDBJ databases">
        <authorList>
            <person name="Nowell W R."/>
        </authorList>
    </citation>
    <scope>NUCLEOTIDE SEQUENCE</scope>
</reference>
<dbReference type="Pfam" id="PF01066">
    <property type="entry name" value="CDP-OH_P_transf"/>
    <property type="match status" value="1"/>
</dbReference>
<dbReference type="Gene3D" id="2.60.120.590">
    <property type="entry name" value="Alpha-ketoglutarate-dependent dioxygenase AlkB-like"/>
    <property type="match status" value="1"/>
</dbReference>
<comment type="cofactor">
    <cofactor evidence="1">
        <name>Fe(2+)</name>
        <dbReference type="ChEBI" id="CHEBI:29033"/>
    </cofactor>
</comment>
<dbReference type="GO" id="GO:0003677">
    <property type="term" value="F:DNA binding"/>
    <property type="evidence" value="ECO:0007669"/>
    <property type="project" value="InterPro"/>
</dbReference>
<feature type="domain" description="Fe2OG dioxygenase" evidence="12">
    <location>
        <begin position="1027"/>
        <end position="1157"/>
    </location>
</feature>
<evidence type="ECO:0000256" key="1">
    <source>
        <dbReference type="ARBA" id="ARBA00001954"/>
    </source>
</evidence>
<dbReference type="Pfam" id="PF01388">
    <property type="entry name" value="ARID"/>
    <property type="match status" value="1"/>
</dbReference>
<keyword evidence="10" id="KW-0472">Membrane</keyword>
<evidence type="ECO:0000256" key="6">
    <source>
        <dbReference type="ARBA" id="ARBA00023002"/>
    </source>
</evidence>
<protein>
    <submittedName>
        <fullName evidence="13">Uncharacterized protein</fullName>
    </submittedName>
</protein>
<dbReference type="SMART" id="SM00501">
    <property type="entry name" value="BRIGHT"/>
    <property type="match status" value="1"/>
</dbReference>
<evidence type="ECO:0000256" key="2">
    <source>
        <dbReference type="ARBA" id="ARBA00004123"/>
    </source>
</evidence>
<feature type="region of interest" description="Disordered" evidence="9">
    <location>
        <begin position="145"/>
        <end position="172"/>
    </location>
</feature>
<dbReference type="PROSITE" id="PS51471">
    <property type="entry name" value="FE2OG_OXY"/>
    <property type="match status" value="1"/>
</dbReference>
<dbReference type="GO" id="GO:0051213">
    <property type="term" value="F:dioxygenase activity"/>
    <property type="evidence" value="ECO:0007669"/>
    <property type="project" value="UniProtKB-KW"/>
</dbReference>
<feature type="region of interest" description="Disordered" evidence="9">
    <location>
        <begin position="297"/>
        <end position="420"/>
    </location>
</feature>
<feature type="transmembrane region" description="Helical" evidence="10">
    <location>
        <begin position="1359"/>
        <end position="1377"/>
    </location>
</feature>
<dbReference type="Pfam" id="PF13532">
    <property type="entry name" value="2OG-FeII_Oxy_2"/>
    <property type="match status" value="1"/>
</dbReference>
<gene>
    <name evidence="13" type="ORF">XAT740_LOCUS47884</name>
</gene>
<keyword evidence="10" id="KW-0812">Transmembrane</keyword>
<dbReference type="Proteomes" id="UP000663828">
    <property type="component" value="Unassembled WGS sequence"/>
</dbReference>
<feature type="compositionally biased region" description="Basic and acidic residues" evidence="9">
    <location>
        <begin position="445"/>
        <end position="455"/>
    </location>
</feature>
<dbReference type="PANTHER" id="PTHR46030">
    <property type="entry name" value="ALPHA-KETOGLUTARATE-DEPENDENT DIOXYGENASE ALKB HOMOLOG 6"/>
    <property type="match status" value="1"/>
</dbReference>
<keyword evidence="8" id="KW-0539">Nucleus</keyword>
<dbReference type="InterPro" id="IPR000462">
    <property type="entry name" value="CDP-OH_P_trans"/>
</dbReference>
<dbReference type="InterPro" id="IPR036431">
    <property type="entry name" value="ARID_dom_sf"/>
</dbReference>
<sequence>VFNDGDEKSLRRSSLCLQGIRLYQNQIDQQKLLEDIPTPAIFTNSNDMTSIVAVQRSGTSNQQVFPALKLKRKSLADYMWIKSFLDGREYIVHKRDDVYPYKNNSEIQSLCRSTSKQATKACEKFIKYNQIPVIWQKKKSVINDSTEEKHLSDNESSTSDTDVDDSDEETTEEKDSFVAQLFAFMEDRGTPMNNIPKVHGYNLDLHRLFKIVRRYGGYNKVVKNDQWGKVYIKMGLPDESSVKNSRLVENAYKKHLYAYEELSKKLGTMTAPNAYFGGRTSLSSDSRRSLIRVRQLSDEKTKSKYNSTSNKRQFSKRQSIDSKPTLTPGKPRRKNLPIGKTRSSNVVSSSTSDSETSDDETTNSSTVSSNNRIKKQANNSPVKKFTPSSEEKKQPKNQTQKVTTGKKPKSTNDADNDMTPVIKIAKISEELLKESTLVTHKNHRERTSKQTETHDLTPLPVTPVSPSPPPSAADGSPSVSTSNQQIKTLSDDVPVLEVSTTLPTLIPSWLTKRTYSDDNFEFTYKTEEQLSPSKRSRSSLDSIDTSSSSKHFTYDDLLVNDKLMIKRDTNRQKQYCVRCLEKNDHTKELRIQYIDVDSKHDEWIAFDQVVKRRSHSTEGEISVDPTVSFISIEEEKARREGTNKTMTSNPDDGIWKSLEIISLNENESVPNFTTNDNKFSSSERTTSSTTSENPIFISINDTLESIDDNPRQQAIPDTQLSNLRIVSAESVQIDDNTSTPDIFIHPVYVKEEIIDNSSSNQPATSSPREPYLPNNIQPYSPMDNRRASTRQPKRRIYRQSSISAKKRTRLETDLNSNSSIDNLPNNNEQILMINDQQQQTIELKRYRLNGKRGGKRTINPTDNENEDYHTNSSVNLTLREQLEDMFKSRPSRYNFLDLNNDITGDERLAHLKDRMRQCQKVFLNLKSALTRFVIFMEIYKLTNLPDSLYYVPNFITSEDEEQLLSCVNNVPRTRWVQLRNRRLQNWGGQPHAKGMIQTESLPKWLEPFTERILQLGKDTIFTDSLFQFNHCLVNEYEAGQGIMAHTDGPVYFPIVTTISLQSHTIIEFYRPIDNLNTEDPSLSARCIARVLLEPRSLFIVKDEMYSYYLHGIEERYEDPINRTLISNFDRCFEDVQSKDEKTLTRKTRISLTIRRVEKTSKLQFGALLTRLSSTLILQCRSRICSSLTCNKRLLYPLQSSSTNSLLRHSSNSIDQPKTDRVWTIPNILTFARIGTSPILGYLIVSHHYPAALTLFLISGFTDLLDGWIARRYPSQASALGSFLDPFADKMLVGIVVISLAYVHLIPLWLLALILSRDIAIMCVAGYLRVKSVPPPRTLKKILNMKNATVQLYPTLISKVNTGVQIGLLTLCMAAPIFDYHNTGWMSIIYALSALSTGVSWLSYTGKSGRATFKMLSQQSKTPPPSSSL</sequence>
<comment type="similarity">
    <text evidence="3">Belongs to the alkB family.</text>
</comment>
<evidence type="ECO:0000259" key="12">
    <source>
        <dbReference type="PROSITE" id="PS51471"/>
    </source>
</evidence>
<feature type="compositionally biased region" description="Pro residues" evidence="9">
    <location>
        <begin position="460"/>
        <end position="471"/>
    </location>
</feature>
<evidence type="ECO:0000256" key="10">
    <source>
        <dbReference type="SAM" id="Phobius"/>
    </source>
</evidence>
<dbReference type="CDD" id="cd16100">
    <property type="entry name" value="ARID"/>
    <property type="match status" value="1"/>
</dbReference>
<accession>A0A816B0T4</accession>
<keyword evidence="7" id="KW-0408">Iron</keyword>
<feature type="region of interest" description="Disordered" evidence="9">
    <location>
        <begin position="527"/>
        <end position="548"/>
    </location>
</feature>
<keyword evidence="4" id="KW-0479">Metal-binding</keyword>
<feature type="region of interest" description="Disordered" evidence="9">
    <location>
        <begin position="756"/>
        <end position="823"/>
    </location>
</feature>
<dbReference type="Gene3D" id="1.20.120.1760">
    <property type="match status" value="1"/>
</dbReference>
<evidence type="ECO:0000256" key="8">
    <source>
        <dbReference type="ARBA" id="ARBA00023242"/>
    </source>
</evidence>
<feature type="transmembrane region" description="Helical" evidence="10">
    <location>
        <begin position="1290"/>
        <end position="1314"/>
    </location>
</feature>
<feature type="compositionally biased region" description="Polar residues" evidence="9">
    <location>
        <begin position="756"/>
        <end position="767"/>
    </location>
</feature>
<dbReference type="InterPro" id="IPR027450">
    <property type="entry name" value="AlkB-like"/>
</dbReference>
<dbReference type="SMART" id="SM01014">
    <property type="entry name" value="ARID"/>
    <property type="match status" value="1"/>
</dbReference>
<dbReference type="InterPro" id="IPR043130">
    <property type="entry name" value="CDP-OH_PTrfase_TM_dom"/>
</dbReference>
<evidence type="ECO:0000256" key="7">
    <source>
        <dbReference type="ARBA" id="ARBA00023004"/>
    </source>
</evidence>
<feature type="region of interest" description="Disordered" evidence="9">
    <location>
        <begin position="435"/>
        <end position="485"/>
    </location>
</feature>
<dbReference type="GO" id="GO:0005634">
    <property type="term" value="C:nucleus"/>
    <property type="evidence" value="ECO:0007669"/>
    <property type="project" value="UniProtKB-SubCell"/>
</dbReference>
<dbReference type="GO" id="GO:0008654">
    <property type="term" value="P:phospholipid biosynthetic process"/>
    <property type="evidence" value="ECO:0007669"/>
    <property type="project" value="InterPro"/>
</dbReference>
<keyword evidence="6" id="KW-0560">Oxidoreductase</keyword>
<dbReference type="GO" id="GO:0046872">
    <property type="term" value="F:metal ion binding"/>
    <property type="evidence" value="ECO:0007669"/>
    <property type="project" value="UniProtKB-KW"/>
</dbReference>
<comment type="caution">
    <text evidence="13">The sequence shown here is derived from an EMBL/GenBank/DDBJ whole genome shotgun (WGS) entry which is preliminary data.</text>
</comment>
<evidence type="ECO:0000313" key="13">
    <source>
        <dbReference type="EMBL" id="CAF1602571.1"/>
    </source>
</evidence>
<feature type="compositionally biased region" description="Acidic residues" evidence="9">
    <location>
        <begin position="161"/>
        <end position="172"/>
    </location>
</feature>
<dbReference type="InterPro" id="IPR001606">
    <property type="entry name" value="ARID_dom"/>
</dbReference>
<proteinExistence type="inferred from homology"/>
<evidence type="ECO:0000256" key="5">
    <source>
        <dbReference type="ARBA" id="ARBA00022964"/>
    </source>
</evidence>
<feature type="domain" description="ARID" evidence="11">
    <location>
        <begin position="171"/>
        <end position="264"/>
    </location>
</feature>
<dbReference type="PROSITE" id="PS51011">
    <property type="entry name" value="ARID"/>
    <property type="match status" value="1"/>
</dbReference>
<dbReference type="SUPFAM" id="SSF46774">
    <property type="entry name" value="ARID-like"/>
    <property type="match status" value="1"/>
</dbReference>
<evidence type="ECO:0000259" key="11">
    <source>
        <dbReference type="PROSITE" id="PS51011"/>
    </source>
</evidence>
<feature type="compositionally biased region" description="Low complexity" evidence="9">
    <location>
        <begin position="539"/>
        <end position="548"/>
    </location>
</feature>
<dbReference type="InterPro" id="IPR037151">
    <property type="entry name" value="AlkB-like_sf"/>
</dbReference>
<feature type="transmembrane region" description="Helical" evidence="10">
    <location>
        <begin position="1383"/>
        <end position="1403"/>
    </location>
</feature>
<feature type="compositionally biased region" description="Low complexity" evidence="9">
    <location>
        <begin position="680"/>
        <end position="692"/>
    </location>
</feature>
<evidence type="ECO:0000313" key="14">
    <source>
        <dbReference type="Proteomes" id="UP000663828"/>
    </source>
</evidence>
<dbReference type="GO" id="GO:0016020">
    <property type="term" value="C:membrane"/>
    <property type="evidence" value="ECO:0007669"/>
    <property type="project" value="InterPro"/>
</dbReference>
<feature type="compositionally biased region" description="Basic residues" evidence="9">
    <location>
        <begin position="787"/>
        <end position="797"/>
    </location>
</feature>
<feature type="compositionally biased region" description="Polar residues" evidence="9">
    <location>
        <begin position="813"/>
        <end position="823"/>
    </location>
</feature>
<feature type="region of interest" description="Disordered" evidence="9">
    <location>
        <begin position="672"/>
        <end position="696"/>
    </location>
</feature>
<dbReference type="InterPro" id="IPR005123">
    <property type="entry name" value="Oxoglu/Fe-dep_dioxygenase_dom"/>
</dbReference>
<keyword evidence="10" id="KW-1133">Transmembrane helix</keyword>
<evidence type="ECO:0000256" key="9">
    <source>
        <dbReference type="SAM" id="MobiDB-lite"/>
    </source>
</evidence>
<dbReference type="EMBL" id="CAJNOR010006739">
    <property type="protein sequence ID" value="CAF1602571.1"/>
    <property type="molecule type" value="Genomic_DNA"/>
</dbReference>
<name>A0A816B0T4_ADIRI</name>
<dbReference type="Gene3D" id="1.10.150.60">
    <property type="entry name" value="ARID DNA-binding domain"/>
    <property type="match status" value="1"/>
</dbReference>
<feature type="non-terminal residue" evidence="13">
    <location>
        <position position="1428"/>
    </location>
</feature>
<feature type="compositionally biased region" description="Low complexity" evidence="9">
    <location>
        <begin position="343"/>
        <end position="354"/>
    </location>
</feature>
<keyword evidence="14" id="KW-1185">Reference proteome</keyword>
<dbReference type="PANTHER" id="PTHR46030:SF1">
    <property type="entry name" value="ALPHA-KETOGLUTARATE-DEPENDENT DIOXYGENASE ALKB HOMOLOG 6"/>
    <property type="match status" value="1"/>
</dbReference>
<dbReference type="InterPro" id="IPR032862">
    <property type="entry name" value="ALKBH6"/>
</dbReference>